<comment type="caution">
    <text evidence="3">The sequence shown here is derived from an EMBL/GenBank/DDBJ whole genome shotgun (WGS) entry which is preliminary data.</text>
</comment>
<proteinExistence type="predicted"/>
<name>A0A5C6TUZ7_9SPHN</name>
<evidence type="ECO:0000256" key="1">
    <source>
        <dbReference type="SAM" id="MobiDB-lite"/>
    </source>
</evidence>
<sequence>MTIKQIACATFIAAGALAVAGCGPSAFSRQMMAICTESRSGNAGFGGRDCTCAVNALDSALTSDEKAIMLAAAIAADPRQSPAAREQANESLRQSGFMGVEEQGSPAAAYAEKMRDLGQQIRRNCPRS</sequence>
<evidence type="ECO:0008006" key="5">
    <source>
        <dbReference type="Google" id="ProtNLM"/>
    </source>
</evidence>
<dbReference type="Proteomes" id="UP000321249">
    <property type="component" value="Unassembled WGS sequence"/>
</dbReference>
<reference evidence="3 4" key="1">
    <citation type="journal article" date="2015" name="J. Microbiol.">
        <title>Sphingosinicella ginsenosidimutans sp. nov., with ginsenoside converting activity.</title>
        <authorList>
            <person name="Kim J.K."/>
            <person name="Kang M.S."/>
            <person name="Park S.C."/>
            <person name="Kim K.M."/>
            <person name="Choi K."/>
            <person name="Yoon M.H."/>
            <person name="Im W.T."/>
        </authorList>
    </citation>
    <scope>NUCLEOTIDE SEQUENCE [LARGE SCALE GENOMIC DNA]</scope>
    <source>
        <strain evidence="3 4">BS-11</strain>
    </source>
</reference>
<protein>
    <recommendedName>
        <fullName evidence="5">Lipoprotein</fullName>
    </recommendedName>
</protein>
<accession>A0A5C6TUZ7</accession>
<feature type="chain" id="PRO_5022812554" description="Lipoprotein" evidence="2">
    <location>
        <begin position="21"/>
        <end position="128"/>
    </location>
</feature>
<dbReference type="AlphaFoldDB" id="A0A5C6TUZ7"/>
<dbReference type="PROSITE" id="PS51257">
    <property type="entry name" value="PROKAR_LIPOPROTEIN"/>
    <property type="match status" value="1"/>
</dbReference>
<keyword evidence="2" id="KW-0732">Signal</keyword>
<evidence type="ECO:0000313" key="4">
    <source>
        <dbReference type="Proteomes" id="UP000321249"/>
    </source>
</evidence>
<keyword evidence="4" id="KW-1185">Reference proteome</keyword>
<dbReference type="EMBL" id="VOQQ01000001">
    <property type="protein sequence ID" value="TXC64167.1"/>
    <property type="molecule type" value="Genomic_DNA"/>
</dbReference>
<gene>
    <name evidence="3" type="ORF">FRZ32_11160</name>
</gene>
<feature type="region of interest" description="Disordered" evidence="1">
    <location>
        <begin position="79"/>
        <end position="98"/>
    </location>
</feature>
<evidence type="ECO:0000256" key="2">
    <source>
        <dbReference type="SAM" id="SignalP"/>
    </source>
</evidence>
<organism evidence="3 4">
    <name type="scientific">Allosphingosinicella ginsenosidimutans</name>
    <dbReference type="NCBI Taxonomy" id="1176539"/>
    <lineage>
        <taxon>Bacteria</taxon>
        <taxon>Pseudomonadati</taxon>
        <taxon>Pseudomonadota</taxon>
        <taxon>Alphaproteobacteria</taxon>
        <taxon>Sphingomonadales</taxon>
        <taxon>Sphingomonadaceae</taxon>
        <taxon>Allosphingosinicella</taxon>
    </lineage>
</organism>
<feature type="signal peptide" evidence="2">
    <location>
        <begin position="1"/>
        <end position="20"/>
    </location>
</feature>
<dbReference type="RefSeq" id="WP_147043573.1">
    <property type="nucleotide sequence ID" value="NZ_BAABIR010000001.1"/>
</dbReference>
<evidence type="ECO:0000313" key="3">
    <source>
        <dbReference type="EMBL" id="TXC64167.1"/>
    </source>
</evidence>